<feature type="transmembrane region" description="Helical" evidence="1">
    <location>
        <begin position="111"/>
        <end position="132"/>
    </location>
</feature>
<dbReference type="Proteomes" id="UP000248724">
    <property type="component" value="Unassembled WGS sequence"/>
</dbReference>
<feature type="transmembrane region" description="Helical" evidence="1">
    <location>
        <begin position="47"/>
        <end position="67"/>
    </location>
</feature>
<reference evidence="2 3" key="1">
    <citation type="journal article" date="2017" name="Nature">
        <title>Atmospheric trace gases support primary production in Antarctic desert surface soil.</title>
        <authorList>
            <person name="Ji M."/>
            <person name="Greening C."/>
            <person name="Vanwonterghem I."/>
            <person name="Carere C.R."/>
            <person name="Bay S.K."/>
            <person name="Steen J.A."/>
            <person name="Montgomery K."/>
            <person name="Lines T."/>
            <person name="Beardall J."/>
            <person name="van Dorst J."/>
            <person name="Snape I."/>
            <person name="Stott M.B."/>
            <person name="Hugenholtz P."/>
            <person name="Ferrari B.C."/>
        </authorList>
    </citation>
    <scope>NUCLEOTIDE SEQUENCE [LARGE SCALE GENOMIC DNA]</scope>
    <source>
        <strain evidence="2">RRmetagenome_bin12</strain>
    </source>
</reference>
<comment type="caution">
    <text evidence="2">The sequence shown here is derived from an EMBL/GenBank/DDBJ whole genome shotgun (WGS) entry which is preliminary data.</text>
</comment>
<feature type="transmembrane region" description="Helical" evidence="1">
    <location>
        <begin position="144"/>
        <end position="166"/>
    </location>
</feature>
<dbReference type="InterPro" id="IPR009781">
    <property type="entry name" value="DUF1345"/>
</dbReference>
<evidence type="ECO:0000256" key="1">
    <source>
        <dbReference type="SAM" id="Phobius"/>
    </source>
</evidence>
<evidence type="ECO:0000313" key="3">
    <source>
        <dbReference type="Proteomes" id="UP000248724"/>
    </source>
</evidence>
<feature type="transmembrane region" description="Helical" evidence="1">
    <location>
        <begin position="226"/>
        <end position="246"/>
    </location>
</feature>
<keyword evidence="1" id="KW-1133">Transmembrane helix</keyword>
<evidence type="ECO:0000313" key="2">
    <source>
        <dbReference type="EMBL" id="PZR84216.1"/>
    </source>
</evidence>
<keyword evidence="1" id="KW-0812">Transmembrane</keyword>
<proteinExistence type="predicted"/>
<organism evidence="2 3">
    <name type="scientific">Candidatus Aeolococcus gillhamiae</name>
    <dbReference type="NCBI Taxonomy" id="3127015"/>
    <lineage>
        <taxon>Bacteria</taxon>
        <taxon>Bacillati</taxon>
        <taxon>Candidatus Dormiibacterota</taxon>
        <taxon>Candidatus Dormibacteria</taxon>
        <taxon>Candidatus Aeolococcales</taxon>
        <taxon>Candidatus Aeolococcaceae</taxon>
        <taxon>Candidatus Aeolococcus</taxon>
    </lineage>
</organism>
<feature type="transmembrane region" description="Helical" evidence="1">
    <location>
        <begin position="187"/>
        <end position="206"/>
    </location>
</feature>
<protein>
    <submittedName>
        <fullName evidence="2">DUF1345 domain-containing protein</fullName>
    </submittedName>
</protein>
<sequence length="248" mass="26395">MRSPTVLSTPPTRSIAALLPSAPPGMLALDRTVPRAYKEAMNARTRLALCVALGVIAFVPTMVFAQWQIAVLVGWDATALAFLTTAWLKLHHMDASSTKAHCLTEDNSRAAADAIIVGACVASLVGVVFALIHAATLQGSAKTVLTAVAVASVVLSWGSVHAVFTLRYAHLFYTGGGGIDFHSGRYMPTYGDFLYVALTIGMTFQVSDTDLNSKEIRRAAIRHAMLSYMFGVVVVAITINVVASLLTK</sequence>
<keyword evidence="1" id="KW-0472">Membrane</keyword>
<dbReference type="AlphaFoldDB" id="A0A2W5ZMZ7"/>
<name>A0A2W5ZMZ7_9BACT</name>
<dbReference type="Pfam" id="PF07077">
    <property type="entry name" value="DUF1345"/>
    <property type="match status" value="1"/>
</dbReference>
<accession>A0A2W5ZMZ7</accession>
<gene>
    <name evidence="2" type="ORF">DLM65_00375</name>
</gene>
<dbReference type="EMBL" id="QHBU01000008">
    <property type="protein sequence ID" value="PZR84216.1"/>
    <property type="molecule type" value="Genomic_DNA"/>
</dbReference>